<dbReference type="InterPro" id="IPR002934">
    <property type="entry name" value="Polymerase_NTP_transf_dom"/>
</dbReference>
<dbReference type="HOGENOM" id="CLU_130257_3_0_0"/>
<dbReference type="GO" id="GO:0016779">
    <property type="term" value="F:nucleotidyltransferase activity"/>
    <property type="evidence" value="ECO:0007669"/>
    <property type="project" value="InterPro"/>
</dbReference>
<dbReference type="AlphaFoldDB" id="A0A081BU42"/>
<dbReference type="Proteomes" id="UP000030661">
    <property type="component" value="Unassembled WGS sequence"/>
</dbReference>
<dbReference type="EMBL" id="DF820464">
    <property type="protein sequence ID" value="GAK55847.1"/>
    <property type="molecule type" value="Genomic_DNA"/>
</dbReference>
<dbReference type="Gene3D" id="3.30.460.10">
    <property type="entry name" value="Beta Polymerase, domain 2"/>
    <property type="match status" value="1"/>
</dbReference>
<accession>A0A081BU42</accession>
<dbReference type="eggNOG" id="COG1708">
    <property type="taxonomic scope" value="Bacteria"/>
</dbReference>
<dbReference type="Pfam" id="PF01909">
    <property type="entry name" value="NTP_transf_2"/>
    <property type="match status" value="1"/>
</dbReference>
<dbReference type="InterPro" id="IPR052548">
    <property type="entry name" value="Type_VII_TA_antitoxin"/>
</dbReference>
<reference evidence="2" key="1">
    <citation type="journal article" date="2015" name="PeerJ">
        <title>First genomic representation of candidate bacterial phylum KSB3 points to enhanced environmental sensing as a trigger of wastewater bulking.</title>
        <authorList>
            <person name="Sekiguchi Y."/>
            <person name="Ohashi A."/>
            <person name="Parks D.H."/>
            <person name="Yamauchi T."/>
            <person name="Tyson G.W."/>
            <person name="Hugenholtz P."/>
        </authorList>
    </citation>
    <scope>NUCLEOTIDE SEQUENCE [LARGE SCALE GENOMIC DNA]</scope>
</reference>
<gene>
    <name evidence="2" type="ORF">U27_02808</name>
</gene>
<evidence type="ECO:0000313" key="3">
    <source>
        <dbReference type="Proteomes" id="UP000030661"/>
    </source>
</evidence>
<feature type="domain" description="Polymerase nucleotidyl transferase" evidence="1">
    <location>
        <begin position="15"/>
        <end position="91"/>
    </location>
</feature>
<evidence type="ECO:0000313" key="2">
    <source>
        <dbReference type="EMBL" id="GAK55847.1"/>
    </source>
</evidence>
<dbReference type="CDD" id="cd05403">
    <property type="entry name" value="NT_KNTase_like"/>
    <property type="match status" value="1"/>
</dbReference>
<sequence length="110" mass="12723">MKKQIPSEIQIILQETEEQLQKIYSNHLQELILFGSYARGDFHEESDIDLLLLLDQMDDLASERAKYFPVISQLSLKFDTVISVIPYAIHEFHSKKTPFILNVSQEGISL</sequence>
<dbReference type="PANTHER" id="PTHR33933:SF1">
    <property type="entry name" value="PROTEIN ADENYLYLTRANSFERASE MNTA-RELATED"/>
    <property type="match status" value="1"/>
</dbReference>
<dbReference type="PANTHER" id="PTHR33933">
    <property type="entry name" value="NUCLEOTIDYLTRANSFERASE"/>
    <property type="match status" value="1"/>
</dbReference>
<name>A0A081BU42_VECG1</name>
<keyword evidence="2" id="KW-0808">Transferase</keyword>
<evidence type="ECO:0000259" key="1">
    <source>
        <dbReference type="Pfam" id="PF01909"/>
    </source>
</evidence>
<dbReference type="InterPro" id="IPR043519">
    <property type="entry name" value="NT_sf"/>
</dbReference>
<dbReference type="SUPFAM" id="SSF81301">
    <property type="entry name" value="Nucleotidyltransferase"/>
    <property type="match status" value="1"/>
</dbReference>
<keyword evidence="3" id="KW-1185">Reference proteome</keyword>
<protein>
    <submittedName>
        <fullName evidence="2">Predicted nucleotidyltransferase</fullName>
    </submittedName>
</protein>
<organism evidence="2">
    <name type="scientific">Vecturithrix granuli</name>
    <dbReference type="NCBI Taxonomy" id="1499967"/>
    <lineage>
        <taxon>Bacteria</taxon>
        <taxon>Candidatus Moduliflexota</taxon>
        <taxon>Candidatus Vecturitrichia</taxon>
        <taxon>Candidatus Vecturitrichales</taxon>
        <taxon>Candidatus Vecturitrichaceae</taxon>
        <taxon>Candidatus Vecturithrix</taxon>
    </lineage>
</organism>
<proteinExistence type="predicted"/>
<dbReference type="STRING" id="1499967.U27_02808"/>